<dbReference type="GO" id="GO:0006260">
    <property type="term" value="P:DNA replication"/>
    <property type="evidence" value="ECO:0007669"/>
    <property type="project" value="UniProtKB-KW"/>
</dbReference>
<evidence type="ECO:0008006" key="6">
    <source>
        <dbReference type="Google" id="ProtNLM"/>
    </source>
</evidence>
<organism evidence="4 5">
    <name type="scientific">Cladosporium halotolerans</name>
    <dbReference type="NCBI Taxonomy" id="1052096"/>
    <lineage>
        <taxon>Eukaryota</taxon>
        <taxon>Fungi</taxon>
        <taxon>Dikarya</taxon>
        <taxon>Ascomycota</taxon>
        <taxon>Pezizomycotina</taxon>
        <taxon>Dothideomycetes</taxon>
        <taxon>Dothideomycetidae</taxon>
        <taxon>Cladosporiales</taxon>
        <taxon>Cladosporiaceae</taxon>
        <taxon>Cladosporium</taxon>
    </lineage>
</organism>
<dbReference type="AlphaFoldDB" id="A0AB34KQW0"/>
<dbReference type="GeneID" id="96005190"/>
<dbReference type="GO" id="GO:0034088">
    <property type="term" value="P:maintenance of mitotic sister chromatid cohesion"/>
    <property type="evidence" value="ECO:0007669"/>
    <property type="project" value="TreeGrafter"/>
</dbReference>
<keyword evidence="2" id="KW-0235">DNA replication</keyword>
<gene>
    <name evidence="4" type="ORF">WHR41_03746</name>
</gene>
<evidence type="ECO:0000256" key="1">
    <source>
        <dbReference type="ARBA" id="ARBA00007017"/>
    </source>
</evidence>
<feature type="compositionally biased region" description="Basic residues" evidence="3">
    <location>
        <begin position="334"/>
        <end position="349"/>
    </location>
</feature>
<dbReference type="PANTHER" id="PTHR13395">
    <property type="entry name" value="SISTER CHROMATID COHESION PROTEIN DCC1-RELATED"/>
    <property type="match status" value="1"/>
</dbReference>
<accession>A0AB34KQW0</accession>
<evidence type="ECO:0000313" key="4">
    <source>
        <dbReference type="EMBL" id="KAL1587414.1"/>
    </source>
</evidence>
<comment type="similarity">
    <text evidence="1">Belongs to the DCC1 family.</text>
</comment>
<dbReference type="PANTHER" id="PTHR13395:SF6">
    <property type="entry name" value="SISTER CHROMATID COHESION PROTEIN DCC1"/>
    <property type="match status" value="1"/>
</dbReference>
<dbReference type="Pfam" id="PF09724">
    <property type="entry name" value="Dcc1"/>
    <property type="match status" value="1"/>
</dbReference>
<evidence type="ECO:0000256" key="3">
    <source>
        <dbReference type="SAM" id="MobiDB-lite"/>
    </source>
</evidence>
<protein>
    <recommendedName>
        <fullName evidence="6">Sister chromatid cohesion protein Dcc1</fullName>
    </recommendedName>
</protein>
<dbReference type="GO" id="GO:0000775">
    <property type="term" value="C:chromosome, centromeric region"/>
    <property type="evidence" value="ECO:0007669"/>
    <property type="project" value="TreeGrafter"/>
</dbReference>
<evidence type="ECO:0000256" key="2">
    <source>
        <dbReference type="ARBA" id="ARBA00022705"/>
    </source>
</evidence>
<dbReference type="InterPro" id="IPR019128">
    <property type="entry name" value="Dcc1"/>
</dbReference>
<evidence type="ECO:0000313" key="5">
    <source>
        <dbReference type="Proteomes" id="UP000803884"/>
    </source>
</evidence>
<feature type="region of interest" description="Disordered" evidence="3">
    <location>
        <begin position="320"/>
        <end position="349"/>
    </location>
</feature>
<proteinExistence type="inferred from homology"/>
<dbReference type="GO" id="GO:0000785">
    <property type="term" value="C:chromatin"/>
    <property type="evidence" value="ECO:0007669"/>
    <property type="project" value="TreeGrafter"/>
</dbReference>
<dbReference type="RefSeq" id="XP_069230519.1">
    <property type="nucleotide sequence ID" value="XM_069372352.1"/>
</dbReference>
<dbReference type="GO" id="GO:0031390">
    <property type="term" value="C:Ctf18 RFC-like complex"/>
    <property type="evidence" value="ECO:0007669"/>
    <property type="project" value="InterPro"/>
</dbReference>
<dbReference type="Proteomes" id="UP000803884">
    <property type="component" value="Unassembled WGS sequence"/>
</dbReference>
<dbReference type="EMBL" id="JAAQHG020000010">
    <property type="protein sequence ID" value="KAL1587414.1"/>
    <property type="molecule type" value="Genomic_DNA"/>
</dbReference>
<reference evidence="4 5" key="1">
    <citation type="journal article" date="2020" name="Microbiol. Resour. Announc.">
        <title>Draft Genome Sequence of a Cladosporium Species Isolated from the Mesophotic Ascidian Didemnum maculosum.</title>
        <authorList>
            <person name="Gioti A."/>
            <person name="Siaperas R."/>
            <person name="Nikolaivits E."/>
            <person name="Le Goff G."/>
            <person name="Ouazzani J."/>
            <person name="Kotoulas G."/>
            <person name="Topakas E."/>
        </authorList>
    </citation>
    <scope>NUCLEOTIDE SEQUENCE [LARGE SCALE GENOMIC DNA]</scope>
    <source>
        <strain evidence="4 5">TM138-S3</strain>
    </source>
</reference>
<name>A0AB34KQW0_9PEZI</name>
<keyword evidence="5" id="KW-1185">Reference proteome</keyword>
<comment type="caution">
    <text evidence="4">The sequence shown here is derived from an EMBL/GenBank/DDBJ whole genome shotgun (WGS) entry which is preliminary data.</text>
</comment>
<sequence length="349" mass="37330">MSTQAEAGIPLSLRPEEQHQPFRLLELPPELLSLLTSENPPALQLKSTEGQAGEAGGNAVLCTPTKTFNIRQKNSSNTVFILQSGVEAHASDNAIPGLELTAISKPESTLETLPVSKSIAAAHIRQILPVLATTGQASATRSALTKAQLLANVPFSDAECDNAFRELSAFSDVTTNHCMIPSAKLKIETWLSILENSRANAVDLTSELNSDAILSLKDGLEDLPAGLYEAVLCAFASKSSDLTTIDQDKVVRWVGLNRLEADAPKNAISVSAFKSSWKDGLPEKLREKVDLPLIADRHILSAGGKSIAFKDYTLDLTPGAEGAGAQEGKSALGTKRKWHEKFKPAKKAT</sequence>